<keyword evidence="2" id="KW-0645">Protease</keyword>
<dbReference type="AlphaFoldDB" id="A0A162MQT9"/>
<evidence type="ECO:0000256" key="4">
    <source>
        <dbReference type="ARBA" id="ARBA00022807"/>
    </source>
</evidence>
<keyword evidence="3" id="KW-0378">Hydrolase</keyword>
<sequence length="341" mass="37162">MGSVDADSDEFTVLVTGFGPFRSEYPKNPSWEIARDLPAYLPPKSKPALGPAVAAAAAAAVRTDDSLPPVRIVVYPEPVRVNYQVVRKLVPRLWDAQQDSAGVGKAADADLSGQQPPEEQSLPSSSASTEAPFPPGFVPPRRMDLVLHIGMAGPRLHYDLEQVAHHDGYMAPDVDDELLRDTPADRNDPAWVWYGAPAALETHIDLEDVLARWRHAAPNADLRISQNAGRYLCEFTYFSSLAHLYRRNQAADGQDPRFRRRRVAFLHVPAAAAPDRIAAGRDLVIELIRALAASEVAARKTGQHEQPAAEVGNVAEHAARDLATDAPEPVASLAAGKWYNE</sequence>
<dbReference type="GO" id="GO:0008234">
    <property type="term" value="F:cysteine-type peptidase activity"/>
    <property type="evidence" value="ECO:0007669"/>
    <property type="project" value="UniProtKB-KW"/>
</dbReference>
<name>A0A162MQT9_9HYPO</name>
<feature type="compositionally biased region" description="Low complexity" evidence="5">
    <location>
        <begin position="112"/>
        <end position="130"/>
    </location>
</feature>
<dbReference type="Pfam" id="PF01470">
    <property type="entry name" value="Peptidase_C15"/>
    <property type="match status" value="1"/>
</dbReference>
<comment type="similarity">
    <text evidence="1">Belongs to the peptidase C15 family.</text>
</comment>
<feature type="region of interest" description="Disordered" evidence="5">
    <location>
        <begin position="104"/>
        <end position="135"/>
    </location>
</feature>
<protein>
    <submittedName>
        <fullName evidence="6">Pyroglutamyl peptidase type</fullName>
    </submittedName>
</protein>
<evidence type="ECO:0000256" key="5">
    <source>
        <dbReference type="SAM" id="MobiDB-lite"/>
    </source>
</evidence>
<evidence type="ECO:0000313" key="6">
    <source>
        <dbReference type="EMBL" id="OAA68649.1"/>
    </source>
</evidence>
<proteinExistence type="inferred from homology"/>
<evidence type="ECO:0000313" key="7">
    <source>
        <dbReference type="Proteomes" id="UP000076874"/>
    </source>
</evidence>
<comment type="caution">
    <text evidence="6">The sequence shown here is derived from an EMBL/GenBank/DDBJ whole genome shotgun (WGS) entry which is preliminary data.</text>
</comment>
<dbReference type="OrthoDB" id="407146at2759"/>
<dbReference type="SUPFAM" id="SSF53182">
    <property type="entry name" value="Pyrrolidone carboxyl peptidase (pyroglutamate aminopeptidase)"/>
    <property type="match status" value="1"/>
</dbReference>
<dbReference type="PANTHER" id="PTHR23402">
    <property type="entry name" value="PROTEASE FAMILY C15 PYROGLUTAMYL-PEPTIDASE I-RELATED"/>
    <property type="match status" value="1"/>
</dbReference>
<dbReference type="InterPro" id="IPR036440">
    <property type="entry name" value="Peptidase_C15-like_sf"/>
</dbReference>
<dbReference type="InterPro" id="IPR016125">
    <property type="entry name" value="Peptidase_C15-like"/>
</dbReference>
<organism evidence="6 7">
    <name type="scientific">Niveomyces insectorum RCEF 264</name>
    <dbReference type="NCBI Taxonomy" id="1081102"/>
    <lineage>
        <taxon>Eukaryota</taxon>
        <taxon>Fungi</taxon>
        <taxon>Dikarya</taxon>
        <taxon>Ascomycota</taxon>
        <taxon>Pezizomycotina</taxon>
        <taxon>Sordariomycetes</taxon>
        <taxon>Hypocreomycetidae</taxon>
        <taxon>Hypocreales</taxon>
        <taxon>Cordycipitaceae</taxon>
        <taxon>Niveomyces</taxon>
    </lineage>
</organism>
<evidence type="ECO:0000256" key="3">
    <source>
        <dbReference type="ARBA" id="ARBA00022801"/>
    </source>
</evidence>
<evidence type="ECO:0000256" key="2">
    <source>
        <dbReference type="ARBA" id="ARBA00022670"/>
    </source>
</evidence>
<evidence type="ECO:0000256" key="1">
    <source>
        <dbReference type="ARBA" id="ARBA00006641"/>
    </source>
</evidence>
<accession>A0A162MQT9</accession>
<keyword evidence="7" id="KW-1185">Reference proteome</keyword>
<gene>
    <name evidence="6" type="ORF">SPI_00844</name>
</gene>
<dbReference type="Gene3D" id="3.40.630.20">
    <property type="entry name" value="Peptidase C15, pyroglutamyl peptidase I-like"/>
    <property type="match status" value="1"/>
</dbReference>
<keyword evidence="4" id="KW-0788">Thiol protease</keyword>
<reference evidence="6 7" key="1">
    <citation type="journal article" date="2016" name="Genome Biol. Evol.">
        <title>Divergent and convergent evolution of fungal pathogenicity.</title>
        <authorList>
            <person name="Shang Y."/>
            <person name="Xiao G."/>
            <person name="Zheng P."/>
            <person name="Cen K."/>
            <person name="Zhan S."/>
            <person name="Wang C."/>
        </authorList>
    </citation>
    <scope>NUCLEOTIDE SEQUENCE [LARGE SCALE GENOMIC DNA]</scope>
    <source>
        <strain evidence="6 7">RCEF 264</strain>
    </source>
</reference>
<dbReference type="EMBL" id="AZHD01000001">
    <property type="protein sequence ID" value="OAA68649.1"/>
    <property type="molecule type" value="Genomic_DNA"/>
</dbReference>
<dbReference type="PANTHER" id="PTHR23402:SF1">
    <property type="entry name" value="PYROGLUTAMYL-PEPTIDASE I"/>
    <property type="match status" value="1"/>
</dbReference>
<dbReference type="GO" id="GO:0006508">
    <property type="term" value="P:proteolysis"/>
    <property type="evidence" value="ECO:0007669"/>
    <property type="project" value="UniProtKB-KW"/>
</dbReference>
<dbReference type="Proteomes" id="UP000076874">
    <property type="component" value="Unassembled WGS sequence"/>
</dbReference>